<dbReference type="AlphaFoldDB" id="A0AAV9GY14"/>
<accession>A0AAV9GY14</accession>
<feature type="compositionally biased region" description="Basic and acidic residues" evidence="1">
    <location>
        <begin position="39"/>
        <end position="51"/>
    </location>
</feature>
<feature type="compositionally biased region" description="Basic and acidic residues" evidence="1">
    <location>
        <begin position="119"/>
        <end position="132"/>
    </location>
</feature>
<gene>
    <name evidence="2" type="ORF">QBC34DRAFT_377099</name>
</gene>
<dbReference type="EMBL" id="MU865923">
    <property type="protein sequence ID" value="KAK4452600.1"/>
    <property type="molecule type" value="Genomic_DNA"/>
</dbReference>
<proteinExistence type="predicted"/>
<feature type="compositionally biased region" description="Polar residues" evidence="1">
    <location>
        <begin position="93"/>
        <end position="112"/>
    </location>
</feature>
<organism evidence="2 3">
    <name type="scientific">Podospora aff. communis PSN243</name>
    <dbReference type="NCBI Taxonomy" id="3040156"/>
    <lineage>
        <taxon>Eukaryota</taxon>
        <taxon>Fungi</taxon>
        <taxon>Dikarya</taxon>
        <taxon>Ascomycota</taxon>
        <taxon>Pezizomycotina</taxon>
        <taxon>Sordariomycetes</taxon>
        <taxon>Sordariomycetidae</taxon>
        <taxon>Sordariales</taxon>
        <taxon>Podosporaceae</taxon>
        <taxon>Podospora</taxon>
    </lineage>
</organism>
<feature type="region of interest" description="Disordered" evidence="1">
    <location>
        <begin position="1"/>
        <end position="132"/>
    </location>
</feature>
<evidence type="ECO:0000313" key="3">
    <source>
        <dbReference type="Proteomes" id="UP001321760"/>
    </source>
</evidence>
<feature type="compositionally biased region" description="Basic and acidic residues" evidence="1">
    <location>
        <begin position="15"/>
        <end position="27"/>
    </location>
</feature>
<reference evidence="2" key="1">
    <citation type="journal article" date="2023" name="Mol. Phylogenet. Evol.">
        <title>Genome-scale phylogeny and comparative genomics of the fungal order Sordariales.</title>
        <authorList>
            <person name="Hensen N."/>
            <person name="Bonometti L."/>
            <person name="Westerberg I."/>
            <person name="Brannstrom I.O."/>
            <person name="Guillou S."/>
            <person name="Cros-Aarteil S."/>
            <person name="Calhoun S."/>
            <person name="Haridas S."/>
            <person name="Kuo A."/>
            <person name="Mondo S."/>
            <person name="Pangilinan J."/>
            <person name="Riley R."/>
            <person name="LaButti K."/>
            <person name="Andreopoulos B."/>
            <person name="Lipzen A."/>
            <person name="Chen C."/>
            <person name="Yan M."/>
            <person name="Daum C."/>
            <person name="Ng V."/>
            <person name="Clum A."/>
            <person name="Steindorff A."/>
            <person name="Ohm R.A."/>
            <person name="Martin F."/>
            <person name="Silar P."/>
            <person name="Natvig D.O."/>
            <person name="Lalanne C."/>
            <person name="Gautier V."/>
            <person name="Ament-Velasquez S.L."/>
            <person name="Kruys A."/>
            <person name="Hutchinson M.I."/>
            <person name="Powell A.J."/>
            <person name="Barry K."/>
            <person name="Miller A.N."/>
            <person name="Grigoriev I.V."/>
            <person name="Debuchy R."/>
            <person name="Gladieux P."/>
            <person name="Hiltunen Thoren M."/>
            <person name="Johannesson H."/>
        </authorList>
    </citation>
    <scope>NUCLEOTIDE SEQUENCE</scope>
    <source>
        <strain evidence="2">PSN243</strain>
    </source>
</reference>
<protein>
    <submittedName>
        <fullName evidence="2">Uncharacterized protein</fullName>
    </submittedName>
</protein>
<evidence type="ECO:0000313" key="2">
    <source>
        <dbReference type="EMBL" id="KAK4452600.1"/>
    </source>
</evidence>
<keyword evidence="3" id="KW-1185">Reference proteome</keyword>
<evidence type="ECO:0000256" key="1">
    <source>
        <dbReference type="SAM" id="MobiDB-lite"/>
    </source>
</evidence>
<name>A0AAV9GY14_9PEZI</name>
<reference evidence="2" key="2">
    <citation type="submission" date="2023-05" db="EMBL/GenBank/DDBJ databases">
        <authorList>
            <consortium name="Lawrence Berkeley National Laboratory"/>
            <person name="Steindorff A."/>
            <person name="Hensen N."/>
            <person name="Bonometti L."/>
            <person name="Westerberg I."/>
            <person name="Brannstrom I.O."/>
            <person name="Guillou S."/>
            <person name="Cros-Aarteil S."/>
            <person name="Calhoun S."/>
            <person name="Haridas S."/>
            <person name="Kuo A."/>
            <person name="Mondo S."/>
            <person name="Pangilinan J."/>
            <person name="Riley R."/>
            <person name="Labutti K."/>
            <person name="Andreopoulos B."/>
            <person name="Lipzen A."/>
            <person name="Chen C."/>
            <person name="Yanf M."/>
            <person name="Daum C."/>
            <person name="Ng V."/>
            <person name="Clum A."/>
            <person name="Ohm R."/>
            <person name="Martin F."/>
            <person name="Silar P."/>
            <person name="Natvig D."/>
            <person name="Lalanne C."/>
            <person name="Gautier V."/>
            <person name="Ament-Velasquez S.L."/>
            <person name="Kruys A."/>
            <person name="Hutchinson M.I."/>
            <person name="Powell A.J."/>
            <person name="Barry K."/>
            <person name="Miller A.N."/>
            <person name="Grigoriev I.V."/>
            <person name="Debuchy R."/>
            <person name="Gladieux P."/>
            <person name="Thoren M.H."/>
            <person name="Johannesson H."/>
        </authorList>
    </citation>
    <scope>NUCLEOTIDE SEQUENCE</scope>
    <source>
        <strain evidence="2">PSN243</strain>
    </source>
</reference>
<sequence length="236" mass="26619">MKLGGFYTDLLAPDTSHDFDRKLEREGILTSKYRVSAGRRREPSLKTDKGKSLPSIRGRPLPGRPPRPQSLYIGSPRPPRHSNERQPSPHPSPANSETAASTDSSPLPSNYSDGVYSDHGGRKEDGVGVGDGKRVGGSGDAYFNHGGGGDAGYHACDGYYGAEHGHGYYRYQAEDGVYLQRFCYPIPEVCPGRAGLRQMQEEHGWGRWNWDWDWDWDWDWGWDWNWEGYDVYRGHV</sequence>
<comment type="caution">
    <text evidence="2">The sequence shown here is derived from an EMBL/GenBank/DDBJ whole genome shotgun (WGS) entry which is preliminary data.</text>
</comment>
<dbReference type="Proteomes" id="UP001321760">
    <property type="component" value="Unassembled WGS sequence"/>
</dbReference>